<evidence type="ECO:0000313" key="2">
    <source>
        <dbReference type="EMBL" id="CAH9134054.1"/>
    </source>
</evidence>
<dbReference type="Gene3D" id="1.20.1280.50">
    <property type="match status" value="1"/>
</dbReference>
<dbReference type="AlphaFoldDB" id="A0AAV0FEX2"/>
<evidence type="ECO:0000313" key="3">
    <source>
        <dbReference type="Proteomes" id="UP001152523"/>
    </source>
</evidence>
<accession>A0AAV0FEX2</accession>
<feature type="domain" description="F-box" evidence="1">
    <location>
        <begin position="11"/>
        <end position="56"/>
    </location>
</feature>
<dbReference type="Pfam" id="PF00646">
    <property type="entry name" value="F-box"/>
    <property type="match status" value="1"/>
</dbReference>
<dbReference type="InterPro" id="IPR050796">
    <property type="entry name" value="SCF_F-box_component"/>
</dbReference>
<name>A0AAV0FEX2_9ASTE</name>
<gene>
    <name evidence="2" type="ORF">CEPIT_LOCUS33419</name>
</gene>
<reference evidence="2" key="1">
    <citation type="submission" date="2022-07" db="EMBL/GenBank/DDBJ databases">
        <authorList>
            <person name="Macas J."/>
            <person name="Novak P."/>
            <person name="Neumann P."/>
        </authorList>
    </citation>
    <scope>NUCLEOTIDE SEQUENCE</scope>
</reference>
<dbReference type="EMBL" id="CAMAPF010000979">
    <property type="protein sequence ID" value="CAH9134054.1"/>
    <property type="molecule type" value="Genomic_DNA"/>
</dbReference>
<dbReference type="InterPro" id="IPR017451">
    <property type="entry name" value="F-box-assoc_interact_dom"/>
</dbReference>
<keyword evidence="3" id="KW-1185">Reference proteome</keyword>
<dbReference type="PANTHER" id="PTHR31672">
    <property type="entry name" value="BNACNNG10540D PROTEIN"/>
    <property type="match status" value="1"/>
</dbReference>
<dbReference type="NCBIfam" id="TIGR01640">
    <property type="entry name" value="F_box_assoc_1"/>
    <property type="match status" value="1"/>
</dbReference>
<sequence>MTTRVSNSLRKRSTRTPPTDILCSILLRLPVKSLLRLQSVCKERRSLIQDSHFRHSYSHKERVIVVSGRHNYSNINERRIRVSSFSDDFWLENIYDFTKHLSFHKGTSFKKCVNVNVLGSCNGLVLLSLDSHIFLLNPSTRHCTKVLEHKCLTDSIRRFDSGFCYDSSTGDYKVLLLFRDSSVIVASLRQKEWREVSLPHYMLSVRASLHFHNIFHLVVDDAPFLNTNLDFTEHQEMVYFDPGSEKFELFPTPKVEEGAIDIMVALGVIEGCVSIALHDICSIKVLAMKEYRVAESWVTLYTISHYDLCFRPFSHYSRITFYSLKNNVLILNLGHGDICAVDMKTKEAETVSIKIGDEEYEDIIDTCFYVESLASPHVYAWIDEQHKQFSKKIKWIGPNLRKRMKKRRDDNMR</sequence>
<proteinExistence type="predicted"/>
<protein>
    <recommendedName>
        <fullName evidence="1">F-box domain-containing protein</fullName>
    </recommendedName>
</protein>
<dbReference type="SMART" id="SM00256">
    <property type="entry name" value="FBOX"/>
    <property type="match status" value="1"/>
</dbReference>
<dbReference type="InterPro" id="IPR036047">
    <property type="entry name" value="F-box-like_dom_sf"/>
</dbReference>
<evidence type="ECO:0000259" key="1">
    <source>
        <dbReference type="PROSITE" id="PS50181"/>
    </source>
</evidence>
<dbReference type="InterPro" id="IPR013187">
    <property type="entry name" value="F-box-assoc_dom_typ3"/>
</dbReference>
<organism evidence="2 3">
    <name type="scientific">Cuscuta epithymum</name>
    <dbReference type="NCBI Taxonomy" id="186058"/>
    <lineage>
        <taxon>Eukaryota</taxon>
        <taxon>Viridiplantae</taxon>
        <taxon>Streptophyta</taxon>
        <taxon>Embryophyta</taxon>
        <taxon>Tracheophyta</taxon>
        <taxon>Spermatophyta</taxon>
        <taxon>Magnoliopsida</taxon>
        <taxon>eudicotyledons</taxon>
        <taxon>Gunneridae</taxon>
        <taxon>Pentapetalae</taxon>
        <taxon>asterids</taxon>
        <taxon>lamiids</taxon>
        <taxon>Solanales</taxon>
        <taxon>Convolvulaceae</taxon>
        <taxon>Cuscuteae</taxon>
        <taxon>Cuscuta</taxon>
        <taxon>Cuscuta subgen. Cuscuta</taxon>
    </lineage>
</organism>
<dbReference type="Proteomes" id="UP001152523">
    <property type="component" value="Unassembled WGS sequence"/>
</dbReference>
<dbReference type="Pfam" id="PF08268">
    <property type="entry name" value="FBA_3"/>
    <property type="match status" value="1"/>
</dbReference>
<comment type="caution">
    <text evidence="2">The sequence shown here is derived from an EMBL/GenBank/DDBJ whole genome shotgun (WGS) entry which is preliminary data.</text>
</comment>
<dbReference type="PANTHER" id="PTHR31672:SF13">
    <property type="entry name" value="F-BOX PROTEIN CPR30-LIKE"/>
    <property type="match status" value="1"/>
</dbReference>
<dbReference type="SUPFAM" id="SSF81383">
    <property type="entry name" value="F-box domain"/>
    <property type="match status" value="1"/>
</dbReference>
<dbReference type="PROSITE" id="PS50181">
    <property type="entry name" value="FBOX"/>
    <property type="match status" value="1"/>
</dbReference>
<dbReference type="InterPro" id="IPR001810">
    <property type="entry name" value="F-box_dom"/>
</dbReference>